<feature type="chain" id="PRO_5001989875" description="DUF4185 domain-containing protein" evidence="1">
    <location>
        <begin position="21"/>
        <end position="374"/>
    </location>
</feature>
<dbReference type="HOGENOM" id="CLU_727941_0_0_1"/>
<proteinExistence type="predicted"/>
<dbReference type="Proteomes" id="UP000039046">
    <property type="component" value="Unassembled WGS sequence"/>
</dbReference>
<dbReference type="EMBL" id="CDHN01000004">
    <property type="protein sequence ID" value="CEJ92439.1"/>
    <property type="molecule type" value="Genomic_DNA"/>
</dbReference>
<name>A0A0A1TCC7_9HYPO</name>
<feature type="signal peptide" evidence="1">
    <location>
        <begin position="1"/>
        <end position="20"/>
    </location>
</feature>
<dbReference type="AlphaFoldDB" id="A0A0A1TCC7"/>
<accession>A0A0A1TCC7</accession>
<protein>
    <recommendedName>
        <fullName evidence="4">DUF4185 domain-containing protein</fullName>
    </recommendedName>
</protein>
<gene>
    <name evidence="2" type="ORF">VHEMI08092</name>
</gene>
<keyword evidence="1" id="KW-0732">Signal</keyword>
<keyword evidence="3" id="KW-1185">Reference proteome</keyword>
<evidence type="ECO:0000313" key="3">
    <source>
        <dbReference type="Proteomes" id="UP000039046"/>
    </source>
</evidence>
<dbReference type="OrthoDB" id="2583188at2759"/>
<evidence type="ECO:0008006" key="4">
    <source>
        <dbReference type="Google" id="ProtNLM"/>
    </source>
</evidence>
<evidence type="ECO:0000313" key="2">
    <source>
        <dbReference type="EMBL" id="CEJ92439.1"/>
    </source>
</evidence>
<sequence>MAPILRRLAIMPAFLLLVSAQANITPRGWYPTVKSIEEMGNVIDPHLNRDSCGSTRVGDRVLWSCRDTQPNDVNGKPILPVWASSAAWTNFGFLNTPETSMYATSSRQPYFPYAADECPENSAGGCPDGTRYAIWSDSPPVVTSVNGNITTAYTWIRKSHIRGLETVDKDPATSLYRFVYDVNSHDRNMVPPQKLIDEHFWPQGSIPFGAYGSVVKDGVAYLFGQPDNKKVCLAKVPAASVEDHSKYQYWVNGSWTNKRPGINDNCDIPNVSAGGQGTYYFSYHWNKWVWIGQPGISVSSYFMVTTADKIEGPWEKPVFFYQGHDGSAPLAAYSLQAHPGLSGLGIADGNEIFITYTKHDEDQYTTPLVRIKWN</sequence>
<evidence type="ECO:0000256" key="1">
    <source>
        <dbReference type="SAM" id="SignalP"/>
    </source>
</evidence>
<reference evidence="2 3" key="1">
    <citation type="journal article" date="2015" name="Genome Announc.">
        <title>Draft Genome Sequence and Gene Annotation of the Entomopathogenic Fungus Verticillium hemipterigenum.</title>
        <authorList>
            <person name="Horn F."/>
            <person name="Habel A."/>
            <person name="Scharf D.H."/>
            <person name="Dworschak J."/>
            <person name="Brakhage A.A."/>
            <person name="Guthke R."/>
            <person name="Hertweck C."/>
            <person name="Linde J."/>
        </authorList>
    </citation>
    <scope>NUCLEOTIDE SEQUENCE [LARGE SCALE GENOMIC DNA]</scope>
</reference>
<organism evidence="2 3">
    <name type="scientific">[Torrubiella] hemipterigena</name>
    <dbReference type="NCBI Taxonomy" id="1531966"/>
    <lineage>
        <taxon>Eukaryota</taxon>
        <taxon>Fungi</taxon>
        <taxon>Dikarya</taxon>
        <taxon>Ascomycota</taxon>
        <taxon>Pezizomycotina</taxon>
        <taxon>Sordariomycetes</taxon>
        <taxon>Hypocreomycetidae</taxon>
        <taxon>Hypocreales</taxon>
        <taxon>Clavicipitaceae</taxon>
        <taxon>Clavicipitaceae incertae sedis</taxon>
        <taxon>'Torrubiella' clade</taxon>
    </lineage>
</organism>